<comment type="caution">
    <text evidence="2">The sequence shown here is derived from an EMBL/GenBank/DDBJ whole genome shotgun (WGS) entry which is preliminary data.</text>
</comment>
<dbReference type="OrthoDB" id="2130169at2759"/>
<dbReference type="PANTHER" id="PTHR48079:SF6">
    <property type="entry name" value="NAD(P)-BINDING DOMAIN-CONTAINING PROTEIN-RELATED"/>
    <property type="match status" value="1"/>
</dbReference>
<evidence type="ECO:0000259" key="1">
    <source>
        <dbReference type="Pfam" id="PF13460"/>
    </source>
</evidence>
<dbReference type="InterPro" id="IPR036291">
    <property type="entry name" value="NAD(P)-bd_dom_sf"/>
</dbReference>
<gene>
    <name evidence="2" type="ORF">FB567DRAFT_614001</name>
</gene>
<proteinExistence type="predicted"/>
<dbReference type="Gene3D" id="3.40.50.720">
    <property type="entry name" value="NAD(P)-binding Rossmann-like Domain"/>
    <property type="match status" value="1"/>
</dbReference>
<dbReference type="InterPro" id="IPR051783">
    <property type="entry name" value="NAD(P)-dependent_oxidoreduct"/>
</dbReference>
<reference evidence="2" key="1">
    <citation type="journal article" date="2021" name="Nat. Commun.">
        <title>Genetic determinants of endophytism in the Arabidopsis root mycobiome.</title>
        <authorList>
            <person name="Mesny F."/>
            <person name="Miyauchi S."/>
            <person name="Thiergart T."/>
            <person name="Pickel B."/>
            <person name="Atanasova L."/>
            <person name="Karlsson M."/>
            <person name="Huettel B."/>
            <person name="Barry K.W."/>
            <person name="Haridas S."/>
            <person name="Chen C."/>
            <person name="Bauer D."/>
            <person name="Andreopoulos W."/>
            <person name="Pangilinan J."/>
            <person name="LaButti K."/>
            <person name="Riley R."/>
            <person name="Lipzen A."/>
            <person name="Clum A."/>
            <person name="Drula E."/>
            <person name="Henrissat B."/>
            <person name="Kohler A."/>
            <person name="Grigoriev I.V."/>
            <person name="Martin F.M."/>
            <person name="Hacquard S."/>
        </authorList>
    </citation>
    <scope>NUCLEOTIDE SEQUENCE</scope>
    <source>
        <strain evidence="2">MPI-SDFR-AT-0120</strain>
    </source>
</reference>
<evidence type="ECO:0000313" key="3">
    <source>
        <dbReference type="Proteomes" id="UP000813461"/>
    </source>
</evidence>
<keyword evidence="3" id="KW-1185">Reference proteome</keyword>
<dbReference type="GO" id="GO:0005737">
    <property type="term" value="C:cytoplasm"/>
    <property type="evidence" value="ECO:0007669"/>
    <property type="project" value="TreeGrafter"/>
</dbReference>
<organism evidence="2 3">
    <name type="scientific">Paraphoma chrysanthemicola</name>
    <dbReference type="NCBI Taxonomy" id="798071"/>
    <lineage>
        <taxon>Eukaryota</taxon>
        <taxon>Fungi</taxon>
        <taxon>Dikarya</taxon>
        <taxon>Ascomycota</taxon>
        <taxon>Pezizomycotina</taxon>
        <taxon>Dothideomycetes</taxon>
        <taxon>Pleosporomycetidae</taxon>
        <taxon>Pleosporales</taxon>
        <taxon>Pleosporineae</taxon>
        <taxon>Phaeosphaeriaceae</taxon>
        <taxon>Paraphoma</taxon>
    </lineage>
</organism>
<dbReference type="SUPFAM" id="SSF51735">
    <property type="entry name" value="NAD(P)-binding Rossmann-fold domains"/>
    <property type="match status" value="1"/>
</dbReference>
<feature type="domain" description="NAD(P)-binding" evidence="1">
    <location>
        <begin position="8"/>
        <end position="77"/>
    </location>
</feature>
<dbReference type="AlphaFoldDB" id="A0A8K0W2M0"/>
<dbReference type="Proteomes" id="UP000813461">
    <property type="component" value="Unassembled WGS sequence"/>
</dbReference>
<dbReference type="PANTHER" id="PTHR48079">
    <property type="entry name" value="PROTEIN YEEZ"/>
    <property type="match status" value="1"/>
</dbReference>
<protein>
    <recommendedName>
        <fullName evidence="1">NAD(P)-binding domain-containing protein</fullName>
    </recommendedName>
</protein>
<name>A0A8K0W2M0_9PLEO</name>
<sequence>MVTLFFLGATGHIGGAVLNAIHTRFPDIEIVALVRDVQKANRLSERGKHLRAVVGDFRDLDSIEGQAKASDIVINTSPDLLPGSDGAICAALSGLSSSPRRGFYIQTSGAFLIGEDAGGASSEKVWSDIEDIDAIVAMPSTRHHQRTDQIVRDFSSTVNISIVSPSVVYGLSSSTGNPVPITVRDIVAAVNKLSMGFVLGQGNNILGYIDIEDLADIYVRLVDDAVKGPAQHDPRLWGPQAYYFANGEEISFATYMKELVGVLQTQGILRTNTIIDARGVTDMAGREAVNITTASHGCGMNVRCRSKRAETLLLWKAKGPGLLETLPEVVDVLLSQDTP</sequence>
<accession>A0A8K0W2M0</accession>
<dbReference type="Pfam" id="PF13460">
    <property type="entry name" value="NAD_binding_10"/>
    <property type="match status" value="1"/>
</dbReference>
<evidence type="ECO:0000313" key="2">
    <source>
        <dbReference type="EMBL" id="KAH7092164.1"/>
    </source>
</evidence>
<dbReference type="GO" id="GO:0004029">
    <property type="term" value="F:aldehyde dehydrogenase (NAD+) activity"/>
    <property type="evidence" value="ECO:0007669"/>
    <property type="project" value="TreeGrafter"/>
</dbReference>
<dbReference type="EMBL" id="JAGMVJ010000003">
    <property type="protein sequence ID" value="KAH7092164.1"/>
    <property type="molecule type" value="Genomic_DNA"/>
</dbReference>
<dbReference type="InterPro" id="IPR016040">
    <property type="entry name" value="NAD(P)-bd_dom"/>
</dbReference>